<feature type="domain" description="ABC-type glycine betaine transport system substrate-binding" evidence="2">
    <location>
        <begin position="41"/>
        <end position="315"/>
    </location>
</feature>
<dbReference type="Gene3D" id="3.40.190.10">
    <property type="entry name" value="Periplasmic binding protein-like II"/>
    <property type="match status" value="1"/>
</dbReference>
<evidence type="ECO:0000256" key="1">
    <source>
        <dbReference type="SAM" id="SignalP"/>
    </source>
</evidence>
<accession>A0ABN8DWH9</accession>
<dbReference type="Gene3D" id="3.40.190.100">
    <property type="entry name" value="Glycine betaine-binding periplasmic protein, domain 2"/>
    <property type="match status" value="1"/>
</dbReference>
<name>A0ABN8DWH9_9VIBR</name>
<evidence type="ECO:0000259" key="2">
    <source>
        <dbReference type="Pfam" id="PF04069"/>
    </source>
</evidence>
<dbReference type="RefSeq" id="WP_237468507.1">
    <property type="nucleotide sequence ID" value="NZ_CAKLDI010000002.1"/>
</dbReference>
<gene>
    <name evidence="3" type="primary">ousX</name>
    <name evidence="3" type="ORF">VST7929_03136</name>
</gene>
<dbReference type="SUPFAM" id="SSF53850">
    <property type="entry name" value="Periplasmic binding protein-like II"/>
    <property type="match status" value="1"/>
</dbReference>
<dbReference type="NCBIfam" id="NF008334">
    <property type="entry name" value="PRK11119.1"/>
    <property type="match status" value="1"/>
</dbReference>
<keyword evidence="1" id="KW-0732">Signal</keyword>
<keyword evidence="4" id="KW-1185">Reference proteome</keyword>
<proteinExistence type="predicted"/>
<dbReference type="Pfam" id="PF04069">
    <property type="entry name" value="OpuAC"/>
    <property type="match status" value="1"/>
</dbReference>
<dbReference type="EMBL" id="CAKLDI010000002">
    <property type="protein sequence ID" value="CAH0535602.1"/>
    <property type="molecule type" value="Genomic_DNA"/>
</dbReference>
<protein>
    <submittedName>
        <fullName evidence="3">Glycine betaine-binding periplasmic protein OusX</fullName>
    </submittedName>
</protein>
<sequence length="333" mass="36534">MIVSWKRNLAAACLVAAPFWAQAGTLPGQGIQVQGVQGAVAEETFQTLIVNKALAELGYEVQPIKEVDYNVGYASVASGDATYLAVAWMPLHIDKYNKAGGDAKFYMKGNYITGAAQGYLIDKKTADKYKITNIEQLKDPKIAALFDANNDGKADLTGCNPGWGCELVIEHHLDAYELRDSVTHNRGNYAAIIADSIARYKQGEPILYYTWTPYWLSGVLVPGKDVTWLEVPFSSLPGARGDVDTKLTNGKNYGFEMNAMRIVANKQFAQDNPAAAKLFEVMALPINAVNTQNRMMYEGQNKPADVEAHADAWIKANRALFDTWIVVAKKAAQ</sequence>
<feature type="chain" id="PRO_5047048024" evidence="1">
    <location>
        <begin position="24"/>
        <end position="333"/>
    </location>
</feature>
<evidence type="ECO:0000313" key="4">
    <source>
        <dbReference type="Proteomes" id="UP000838672"/>
    </source>
</evidence>
<dbReference type="Proteomes" id="UP000838672">
    <property type="component" value="Unassembled WGS sequence"/>
</dbReference>
<dbReference type="InterPro" id="IPR007210">
    <property type="entry name" value="ABC_Gly_betaine_transp_sub-bd"/>
</dbReference>
<reference evidence="3" key="1">
    <citation type="submission" date="2021-11" db="EMBL/GenBank/DDBJ databases">
        <authorList>
            <person name="Rodrigo-Torres L."/>
            <person name="Arahal R. D."/>
            <person name="Lucena T."/>
        </authorList>
    </citation>
    <scope>NUCLEOTIDE SEQUENCE</scope>
    <source>
        <strain evidence="3">CECT 7929</strain>
    </source>
</reference>
<comment type="caution">
    <text evidence="3">The sequence shown here is derived from an EMBL/GenBank/DDBJ whole genome shotgun (WGS) entry which is preliminary data.</text>
</comment>
<evidence type="ECO:0000313" key="3">
    <source>
        <dbReference type="EMBL" id="CAH0535602.1"/>
    </source>
</evidence>
<organism evidence="3 4">
    <name type="scientific">Vibrio stylophorae</name>
    <dbReference type="NCBI Taxonomy" id="659351"/>
    <lineage>
        <taxon>Bacteria</taxon>
        <taxon>Pseudomonadati</taxon>
        <taxon>Pseudomonadota</taxon>
        <taxon>Gammaproteobacteria</taxon>
        <taxon>Vibrionales</taxon>
        <taxon>Vibrionaceae</taxon>
        <taxon>Vibrio</taxon>
    </lineage>
</organism>
<feature type="signal peptide" evidence="1">
    <location>
        <begin position="1"/>
        <end position="23"/>
    </location>
</feature>
<dbReference type="CDD" id="cd13638">
    <property type="entry name" value="PBP2_EcProx_like"/>
    <property type="match status" value="1"/>
</dbReference>